<evidence type="ECO:0000313" key="7">
    <source>
        <dbReference type="Proteomes" id="UP000655830"/>
    </source>
</evidence>
<protein>
    <submittedName>
        <fullName evidence="6">CvpA family protein</fullName>
    </submittedName>
</protein>
<keyword evidence="4 5" id="KW-0472">Membrane</keyword>
<sequence>MIDIIILLIILGTACLAARAGFIKTVYGLLSSLIALVLAFFIYPVIEAILKLTPIYDGIRSWMMDRLPEIGSIGLQGQAAIIQESLGWMPDFITDKIVRNNNPEIYQLLGVNSLIEYMATFVADLCIMGIAVVICFIFVRVGLAIGVGVLDLVAKLPILKTANKWAGFIVGLIKGVLIVWLICLIVPFMMMIPGLDALNTLIEESVLMQLFYNHNIILQVITNLKA</sequence>
<dbReference type="AlphaFoldDB" id="A0A926EL76"/>
<evidence type="ECO:0000256" key="3">
    <source>
        <dbReference type="ARBA" id="ARBA00022989"/>
    </source>
</evidence>
<comment type="caution">
    <text evidence="6">The sequence shown here is derived from an EMBL/GenBank/DDBJ whole genome shotgun (WGS) entry which is preliminary data.</text>
</comment>
<proteinExistence type="predicted"/>
<gene>
    <name evidence="6" type="ORF">H8718_11250</name>
</gene>
<dbReference type="Pfam" id="PF02674">
    <property type="entry name" value="Colicin_V"/>
    <property type="match status" value="2"/>
</dbReference>
<keyword evidence="7" id="KW-1185">Reference proteome</keyword>
<dbReference type="PANTHER" id="PTHR37306:SF1">
    <property type="entry name" value="COLICIN V PRODUCTION PROTEIN"/>
    <property type="match status" value="1"/>
</dbReference>
<name>A0A926EL76_9FIRM</name>
<keyword evidence="3 5" id="KW-1133">Transmembrane helix</keyword>
<dbReference type="RefSeq" id="WP_249332970.1">
    <property type="nucleotide sequence ID" value="NZ_JACRSY010000016.1"/>
</dbReference>
<feature type="transmembrane region" description="Helical" evidence="5">
    <location>
        <begin position="121"/>
        <end position="145"/>
    </location>
</feature>
<feature type="transmembrane region" description="Helical" evidence="5">
    <location>
        <begin position="165"/>
        <end position="186"/>
    </location>
</feature>
<reference evidence="6" key="1">
    <citation type="submission" date="2020-08" db="EMBL/GenBank/DDBJ databases">
        <title>Genome public.</title>
        <authorList>
            <person name="Liu C."/>
            <person name="Sun Q."/>
        </authorList>
    </citation>
    <scope>NUCLEOTIDE SEQUENCE</scope>
    <source>
        <strain evidence="6">NSJ-12</strain>
    </source>
</reference>
<accession>A0A926EL76</accession>
<feature type="transmembrane region" description="Helical" evidence="5">
    <location>
        <begin position="27"/>
        <end position="46"/>
    </location>
</feature>
<dbReference type="Proteomes" id="UP000655830">
    <property type="component" value="Unassembled WGS sequence"/>
</dbReference>
<dbReference type="EMBL" id="JACRSY010000016">
    <property type="protein sequence ID" value="MBC8580098.1"/>
    <property type="molecule type" value="Genomic_DNA"/>
</dbReference>
<dbReference type="PANTHER" id="PTHR37306">
    <property type="entry name" value="COLICIN V PRODUCTION PROTEIN"/>
    <property type="match status" value="1"/>
</dbReference>
<evidence type="ECO:0000313" key="6">
    <source>
        <dbReference type="EMBL" id="MBC8580098.1"/>
    </source>
</evidence>
<evidence type="ECO:0000256" key="5">
    <source>
        <dbReference type="SAM" id="Phobius"/>
    </source>
</evidence>
<evidence type="ECO:0000256" key="2">
    <source>
        <dbReference type="ARBA" id="ARBA00022692"/>
    </source>
</evidence>
<dbReference type="InterPro" id="IPR003825">
    <property type="entry name" value="Colicin-V_CvpA"/>
</dbReference>
<evidence type="ECO:0000256" key="1">
    <source>
        <dbReference type="ARBA" id="ARBA00004141"/>
    </source>
</evidence>
<dbReference type="GO" id="GO:0016020">
    <property type="term" value="C:membrane"/>
    <property type="evidence" value="ECO:0007669"/>
    <property type="project" value="UniProtKB-SubCell"/>
</dbReference>
<dbReference type="GO" id="GO:0009403">
    <property type="term" value="P:toxin biosynthetic process"/>
    <property type="evidence" value="ECO:0007669"/>
    <property type="project" value="InterPro"/>
</dbReference>
<evidence type="ECO:0000256" key="4">
    <source>
        <dbReference type="ARBA" id="ARBA00023136"/>
    </source>
</evidence>
<comment type="subcellular location">
    <subcellularLocation>
        <location evidence="1">Membrane</location>
        <topology evidence="1">Multi-pass membrane protein</topology>
    </subcellularLocation>
</comment>
<keyword evidence="2 5" id="KW-0812">Transmembrane</keyword>
<organism evidence="6 7">
    <name type="scientific">Zhenhengia yiwuensis</name>
    <dbReference type="NCBI Taxonomy" id="2763666"/>
    <lineage>
        <taxon>Bacteria</taxon>
        <taxon>Bacillati</taxon>
        <taxon>Bacillota</taxon>
        <taxon>Clostridia</taxon>
        <taxon>Lachnospirales</taxon>
        <taxon>Lachnospiraceae</taxon>
        <taxon>Zhenhengia</taxon>
    </lineage>
</organism>